<gene>
    <name evidence="2" type="ORF">RDWZM_010524</name>
</gene>
<dbReference type="SUPFAM" id="SSF53474">
    <property type="entry name" value="alpha/beta-Hydrolases"/>
    <property type="match status" value="1"/>
</dbReference>
<evidence type="ECO:0000313" key="2">
    <source>
        <dbReference type="EMBL" id="KAJ6216024.1"/>
    </source>
</evidence>
<dbReference type="EMBL" id="JAPWDV010000004">
    <property type="protein sequence ID" value="KAJ6216024.1"/>
    <property type="molecule type" value="Genomic_DNA"/>
</dbReference>
<feature type="region of interest" description="Disordered" evidence="1">
    <location>
        <begin position="1"/>
        <end position="20"/>
    </location>
</feature>
<dbReference type="Proteomes" id="UP001142055">
    <property type="component" value="Chromosome 4"/>
</dbReference>
<evidence type="ECO:0000313" key="3">
    <source>
        <dbReference type="Proteomes" id="UP001142055"/>
    </source>
</evidence>
<organism evidence="2 3">
    <name type="scientific">Blomia tropicalis</name>
    <name type="common">Mite</name>
    <dbReference type="NCBI Taxonomy" id="40697"/>
    <lineage>
        <taxon>Eukaryota</taxon>
        <taxon>Metazoa</taxon>
        <taxon>Ecdysozoa</taxon>
        <taxon>Arthropoda</taxon>
        <taxon>Chelicerata</taxon>
        <taxon>Arachnida</taxon>
        <taxon>Acari</taxon>
        <taxon>Acariformes</taxon>
        <taxon>Sarcoptiformes</taxon>
        <taxon>Astigmata</taxon>
        <taxon>Glycyphagoidea</taxon>
        <taxon>Echimyopodidae</taxon>
        <taxon>Blomia</taxon>
    </lineage>
</organism>
<name>A0A9Q0RIS3_BLOTA</name>
<proteinExistence type="predicted"/>
<dbReference type="InterPro" id="IPR029058">
    <property type="entry name" value="AB_hydrolase_fold"/>
</dbReference>
<comment type="caution">
    <text evidence="2">The sequence shown here is derived from an EMBL/GenBank/DDBJ whole genome shotgun (WGS) entry which is preliminary data.</text>
</comment>
<dbReference type="AlphaFoldDB" id="A0A9Q0RIS3"/>
<feature type="non-terminal residue" evidence="2">
    <location>
        <position position="370"/>
    </location>
</feature>
<sequence length="370" mass="42208">MESNSVGVPSADERGPSSSKSIVLQSALKFLEDFCGNKSNKKSNKTNAIETDEEKIFIPISKNIKIDSDLKYTSSRYAPEFTEKDNVKQYIKNFLENRPNIDQFERETSYLFPYNMCMFADIVYNDYKDEGKTKYIKNLPNGWKFLTTAENSSTLNGYFGATFWHPEREQVVIAHRGTIPSKIGAVWTDIIGIYGNIVPSQMSSAVTFTHHVQRIFAEVDTKCGTHFKIFITGHSLGAWLAQICTFSVKYLTIKYDNTYFVKSMVEGHHAHTVVFDSPGCKPMLQQLQSDFDVRYNNVDKISIDSLDITSYLSAPNRINTCNKHVGKVYRVFIDLSDASFKSINYDIQTHMLSNILKTFDEKTGFFKKVN</sequence>
<accession>A0A9Q0RIS3</accession>
<keyword evidence="3" id="KW-1185">Reference proteome</keyword>
<reference evidence="2" key="1">
    <citation type="submission" date="2022-12" db="EMBL/GenBank/DDBJ databases">
        <title>Genome assemblies of Blomia tropicalis.</title>
        <authorList>
            <person name="Cui Y."/>
        </authorList>
    </citation>
    <scope>NUCLEOTIDE SEQUENCE</scope>
    <source>
        <tissue evidence="2">Adult mites</tissue>
    </source>
</reference>
<evidence type="ECO:0008006" key="4">
    <source>
        <dbReference type="Google" id="ProtNLM"/>
    </source>
</evidence>
<dbReference type="Gene3D" id="3.40.50.1820">
    <property type="entry name" value="alpha/beta hydrolase"/>
    <property type="match status" value="1"/>
</dbReference>
<protein>
    <recommendedName>
        <fullName evidence="4">Fungal lipase-like domain-containing protein</fullName>
    </recommendedName>
</protein>
<evidence type="ECO:0000256" key="1">
    <source>
        <dbReference type="SAM" id="MobiDB-lite"/>
    </source>
</evidence>